<proteinExistence type="predicted"/>
<evidence type="ECO:0000313" key="2">
    <source>
        <dbReference type="Proteomes" id="UP001056120"/>
    </source>
</evidence>
<dbReference type="Proteomes" id="UP001056120">
    <property type="component" value="Linkage Group LG05"/>
</dbReference>
<reference evidence="2" key="1">
    <citation type="journal article" date="2022" name="Mol. Ecol. Resour.">
        <title>The genomes of chicory, endive, great burdock and yacon provide insights into Asteraceae palaeo-polyploidization history and plant inulin production.</title>
        <authorList>
            <person name="Fan W."/>
            <person name="Wang S."/>
            <person name="Wang H."/>
            <person name="Wang A."/>
            <person name="Jiang F."/>
            <person name="Liu H."/>
            <person name="Zhao H."/>
            <person name="Xu D."/>
            <person name="Zhang Y."/>
        </authorList>
    </citation>
    <scope>NUCLEOTIDE SEQUENCE [LARGE SCALE GENOMIC DNA]</scope>
    <source>
        <strain evidence="2">cv. Yunnan</strain>
    </source>
</reference>
<name>A0ACB9J3B8_9ASTR</name>
<accession>A0ACB9J3B8</accession>
<gene>
    <name evidence="1" type="ORF">L1987_14078</name>
</gene>
<sequence length="138" mass="15290">MATVLNVLVFVINFAATASIVRIFTTTSSIPPLPKGLLSSSIWFASAKMIKIKRATTTIMIIHLTDYFGPSADGSNWSGRVALHSFESFEPQRSVLGEAWSWEKEEGKEKENNDHICLVKPGGVIRVRIRNRNVMVGV</sequence>
<evidence type="ECO:0000313" key="1">
    <source>
        <dbReference type="EMBL" id="KAI3814438.1"/>
    </source>
</evidence>
<dbReference type="EMBL" id="CM042022">
    <property type="protein sequence ID" value="KAI3814438.1"/>
    <property type="molecule type" value="Genomic_DNA"/>
</dbReference>
<organism evidence="1 2">
    <name type="scientific">Smallanthus sonchifolius</name>
    <dbReference type="NCBI Taxonomy" id="185202"/>
    <lineage>
        <taxon>Eukaryota</taxon>
        <taxon>Viridiplantae</taxon>
        <taxon>Streptophyta</taxon>
        <taxon>Embryophyta</taxon>
        <taxon>Tracheophyta</taxon>
        <taxon>Spermatophyta</taxon>
        <taxon>Magnoliopsida</taxon>
        <taxon>eudicotyledons</taxon>
        <taxon>Gunneridae</taxon>
        <taxon>Pentapetalae</taxon>
        <taxon>asterids</taxon>
        <taxon>campanulids</taxon>
        <taxon>Asterales</taxon>
        <taxon>Asteraceae</taxon>
        <taxon>Asteroideae</taxon>
        <taxon>Heliantheae alliance</taxon>
        <taxon>Millerieae</taxon>
        <taxon>Smallanthus</taxon>
    </lineage>
</organism>
<reference evidence="1 2" key="2">
    <citation type="journal article" date="2022" name="Mol. Ecol. Resour.">
        <title>The genomes of chicory, endive, great burdock and yacon provide insights into Asteraceae paleo-polyploidization history and plant inulin production.</title>
        <authorList>
            <person name="Fan W."/>
            <person name="Wang S."/>
            <person name="Wang H."/>
            <person name="Wang A."/>
            <person name="Jiang F."/>
            <person name="Liu H."/>
            <person name="Zhao H."/>
            <person name="Xu D."/>
            <person name="Zhang Y."/>
        </authorList>
    </citation>
    <scope>NUCLEOTIDE SEQUENCE [LARGE SCALE GENOMIC DNA]</scope>
    <source>
        <strain evidence="2">cv. Yunnan</strain>
        <tissue evidence="1">Leaves</tissue>
    </source>
</reference>
<comment type="caution">
    <text evidence="1">The sequence shown here is derived from an EMBL/GenBank/DDBJ whole genome shotgun (WGS) entry which is preliminary data.</text>
</comment>
<protein>
    <submittedName>
        <fullName evidence="1">Uncharacterized protein</fullName>
    </submittedName>
</protein>
<keyword evidence="2" id="KW-1185">Reference proteome</keyword>